<accession>A0A1D6INJ3</accession>
<sequence length="349" mass="39020">MQVAAARARRLLALPAASGIPGILSGPIPGRASCAEGVLLYRLNGAPASPSSPQHTRGFSSSCFASRSHCNLPSPTIASQWLNEKSVHCHMTTAHFSTEASDMDHPTEAVEEMYQKMLKSVEAETMPPNAWLWSMIDSCSNKEDIKLLFQILQKLRVFLLDYDSLLLQQHAKEQNDNKLMENVIHVLSKNFLPLQPGTADIVFSICYNADRWDLLSKYAERFVKAGDSQSIWHINSLRGRSVKHYTLATGFACAKGSLLDRKPENAADKIKLLYEHLPDQKKPFVKDELEKLIAGWPTEVVKRQKKDKRKELEEALMKDIPTMVDCLTKSGLDIPVELDKLATPQLQVA</sequence>
<name>A0A1D6INJ3_MAIZE</name>
<gene>
    <name evidence="1" type="ORF">ZEAMMB73_Zm00001d022498</name>
</gene>
<dbReference type="EMBL" id="CM007650">
    <property type="protein sequence ID" value="ONM60835.1"/>
    <property type="molecule type" value="Genomic_DNA"/>
</dbReference>
<dbReference type="PANTHER" id="PTHR47604">
    <property type="entry name" value="ADENYLYL CYCLASE"/>
    <property type="match status" value="1"/>
</dbReference>
<dbReference type="ExpressionAtlas" id="A0A1D6INJ3">
    <property type="expression patterns" value="baseline and differential"/>
</dbReference>
<reference evidence="1" key="1">
    <citation type="submission" date="2015-12" db="EMBL/GenBank/DDBJ databases">
        <title>Update maize B73 reference genome by single molecule sequencing technologies.</title>
        <authorList>
            <consortium name="Maize Genome Sequencing Project"/>
            <person name="Ware D."/>
        </authorList>
    </citation>
    <scope>NUCLEOTIDE SEQUENCE [LARGE SCALE GENOMIC DNA]</scope>
    <source>
        <tissue evidence="1">Seedling</tissue>
    </source>
</reference>
<protein>
    <submittedName>
        <fullName evidence="1">RING finger and CHY zinc finger domain-containing protein 1 isoform 1</fullName>
    </submittedName>
</protein>
<proteinExistence type="predicted"/>
<organism evidence="1">
    <name type="scientific">Zea mays</name>
    <name type="common">Maize</name>
    <dbReference type="NCBI Taxonomy" id="4577"/>
    <lineage>
        <taxon>Eukaryota</taxon>
        <taxon>Viridiplantae</taxon>
        <taxon>Streptophyta</taxon>
        <taxon>Embryophyta</taxon>
        <taxon>Tracheophyta</taxon>
        <taxon>Spermatophyta</taxon>
        <taxon>Magnoliopsida</taxon>
        <taxon>Liliopsida</taxon>
        <taxon>Poales</taxon>
        <taxon>Poaceae</taxon>
        <taxon>PACMAD clade</taxon>
        <taxon>Panicoideae</taxon>
        <taxon>Andropogonodae</taxon>
        <taxon>Andropogoneae</taxon>
        <taxon>Tripsacinae</taxon>
        <taxon>Zea</taxon>
    </lineage>
</organism>
<dbReference type="PANTHER" id="PTHR47604:SF1">
    <property type="entry name" value="ADENYLYL CYCLASE"/>
    <property type="match status" value="1"/>
</dbReference>
<evidence type="ECO:0000313" key="1">
    <source>
        <dbReference type="EMBL" id="ONM60835.1"/>
    </source>
</evidence>
<dbReference type="AlphaFoldDB" id="A0A1D6INJ3"/>